<dbReference type="Gene3D" id="3.40.50.10490">
    <property type="entry name" value="Glucose-6-phosphate isomerase like protein, domain 1"/>
    <property type="match status" value="1"/>
</dbReference>
<feature type="binding site" evidence="9">
    <location>
        <begin position="104"/>
        <end position="105"/>
    </location>
    <ligand>
        <name>substrate</name>
    </ligand>
</feature>
<dbReference type="EC" id="5.3.1.28" evidence="9"/>
<sequence length="203" mass="22216">MKNNNKIPSEFSTWPSRIEFLFQESMQAKKDFVKDSLNEILECGAWMTETLRSGKKILIFGNGGSSSDAMHIAGELVSRFYKERRGLPAIALGTNMATLTSISNDYSYENVFAREIDAYGEAGDLAIGISTSGNSRNVLKGIEKAKEKNMKTVAFSGGTGGQIRSLADLSLIVPSKLTPRIQECHITVGHILCELVEEALFVS</sequence>
<protein>
    <recommendedName>
        <fullName evidence="9">Phosphoheptose isomerase</fullName>
        <ecNumber evidence="9">5.3.1.28</ecNumber>
    </recommendedName>
    <alternativeName>
        <fullName evidence="9">Sedoheptulose 7-phosphate isomerase</fullName>
    </alternativeName>
</protein>
<reference evidence="12" key="1">
    <citation type="submission" date="2014-02" db="EMBL/GenBank/DDBJ databases">
        <title>Complete genome sequence and comparative genomic analysis of the nitrogen-fixing bacterium Leptospirillum ferriphilum YSK.</title>
        <authorList>
            <person name="Guo X."/>
            <person name="Yin H."/>
            <person name="Liang Y."/>
            <person name="Hu Q."/>
            <person name="Ma L."/>
            <person name="Xiao Y."/>
            <person name="Zhang X."/>
            <person name="Qiu G."/>
            <person name="Liu X."/>
        </authorList>
    </citation>
    <scope>NUCLEOTIDE SEQUENCE [LARGE SCALE GENOMIC DNA]</scope>
    <source>
        <strain evidence="12">YSK</strain>
    </source>
</reference>
<keyword evidence="7 9" id="KW-0413">Isomerase</keyword>
<dbReference type="CDD" id="cd05006">
    <property type="entry name" value="SIS_GmhA"/>
    <property type="match status" value="1"/>
</dbReference>
<proteinExistence type="inferred from homology"/>
<evidence type="ECO:0000256" key="7">
    <source>
        <dbReference type="ARBA" id="ARBA00023235"/>
    </source>
</evidence>
<dbReference type="HAMAP" id="MF_00067">
    <property type="entry name" value="GmhA"/>
    <property type="match status" value="1"/>
</dbReference>
<dbReference type="HOGENOM" id="CLU_080999_4_0_0"/>
<evidence type="ECO:0000259" key="10">
    <source>
        <dbReference type="PROSITE" id="PS51464"/>
    </source>
</evidence>
<evidence type="ECO:0000256" key="4">
    <source>
        <dbReference type="ARBA" id="ARBA00022490"/>
    </source>
</evidence>
<dbReference type="Pfam" id="PF13580">
    <property type="entry name" value="SIS_2"/>
    <property type="match status" value="1"/>
</dbReference>
<keyword evidence="6 9" id="KW-0862">Zinc</keyword>
<dbReference type="InterPro" id="IPR001347">
    <property type="entry name" value="SIS_dom"/>
</dbReference>
<keyword evidence="5 9" id="KW-0479">Metal-binding</keyword>
<comment type="pathway">
    <text evidence="9">Carbohydrate biosynthesis; D-glycero-D-manno-heptose 7-phosphate biosynthesis; D-glycero-alpha-D-manno-heptose 7-phosphate and D-glycero-beta-D-manno-heptose 7-phosphate from sedoheptulose 7-phosphate: step 1/1.</text>
</comment>
<dbReference type="InterPro" id="IPR035461">
    <property type="entry name" value="GmhA/DiaA"/>
</dbReference>
<dbReference type="PANTHER" id="PTHR30390">
    <property type="entry name" value="SEDOHEPTULOSE 7-PHOSPHATE ISOMERASE / DNAA INITIATOR-ASSOCIATING FACTOR FOR REPLICATION INITIATION"/>
    <property type="match status" value="1"/>
</dbReference>
<dbReference type="Proteomes" id="UP000027059">
    <property type="component" value="Chromosome"/>
</dbReference>
<evidence type="ECO:0000256" key="9">
    <source>
        <dbReference type="HAMAP-Rule" id="MF_00067"/>
    </source>
</evidence>
<comment type="cofactor">
    <cofactor evidence="9">
        <name>Zn(2+)</name>
        <dbReference type="ChEBI" id="CHEBI:29105"/>
    </cofactor>
    <text evidence="9">Binds 1 zinc ion per subunit.</text>
</comment>
<dbReference type="SUPFAM" id="SSF53697">
    <property type="entry name" value="SIS domain"/>
    <property type="match status" value="1"/>
</dbReference>
<feature type="binding site" evidence="9">
    <location>
        <position position="71"/>
    </location>
    <ligand>
        <name>Zn(2+)</name>
        <dbReference type="ChEBI" id="CHEBI:29105"/>
    </ligand>
</feature>
<feature type="binding site" evidence="9">
    <location>
        <position position="75"/>
    </location>
    <ligand>
        <name>substrate</name>
    </ligand>
</feature>
<dbReference type="GO" id="GO:0097367">
    <property type="term" value="F:carbohydrate derivative binding"/>
    <property type="evidence" value="ECO:0007669"/>
    <property type="project" value="InterPro"/>
</dbReference>
<gene>
    <name evidence="9" type="primary">gmhA</name>
    <name evidence="11" type="ORF">Y981_12625</name>
</gene>
<comment type="miscellaneous">
    <text evidence="9">The reaction produces a racemic mixture of D-glycero-alpha-D-manno-heptose 7-phosphate and D-glycero-beta-D-manno-heptose 7-phosphate.</text>
</comment>
<reference evidence="11 12" key="2">
    <citation type="journal article" date="2015" name="Biomed. Res. Int.">
        <title>Effects of Arsenite Resistance on the Growth and Functional Gene Expression of Leptospirillum ferriphilum and Acidithiobacillus thiooxidans in Pure Culture and Coculture.</title>
        <authorList>
            <person name="Jiang H."/>
            <person name="Liang Y."/>
            <person name="Yin H."/>
            <person name="Xiao Y."/>
            <person name="Guo X."/>
            <person name="Xu Y."/>
            <person name="Hu Q."/>
            <person name="Liu H."/>
            <person name="Liu X."/>
        </authorList>
    </citation>
    <scope>NUCLEOTIDE SEQUENCE [LARGE SCALE GENOMIC DNA]</scope>
    <source>
        <strain evidence="11 12">YSK</strain>
    </source>
</reference>
<evidence type="ECO:0000313" key="12">
    <source>
        <dbReference type="Proteomes" id="UP000027059"/>
    </source>
</evidence>
<keyword evidence="12" id="KW-1185">Reference proteome</keyword>
<dbReference type="InterPro" id="IPR046348">
    <property type="entry name" value="SIS_dom_sf"/>
</dbReference>
<keyword evidence="4 9" id="KW-0963">Cytoplasm</keyword>
<feature type="domain" description="SIS" evidence="10">
    <location>
        <begin position="47"/>
        <end position="203"/>
    </location>
</feature>
<dbReference type="InterPro" id="IPR050099">
    <property type="entry name" value="SIS_GmhA/DiaA_subfam"/>
</dbReference>
<evidence type="ECO:0000256" key="6">
    <source>
        <dbReference type="ARBA" id="ARBA00022833"/>
    </source>
</evidence>
<name>A0A059XW31_9BACT</name>
<dbReference type="PANTHER" id="PTHR30390:SF6">
    <property type="entry name" value="DNAA INITIATOR-ASSOCIATING PROTEIN DIAA"/>
    <property type="match status" value="1"/>
</dbReference>
<feature type="binding site" evidence="9">
    <location>
        <begin position="130"/>
        <end position="132"/>
    </location>
    <ligand>
        <name>substrate</name>
    </ligand>
</feature>
<evidence type="ECO:0000256" key="8">
    <source>
        <dbReference type="ARBA" id="ARBA00023277"/>
    </source>
</evidence>
<dbReference type="KEGG" id="lfp:Y981_12625"/>
<dbReference type="GO" id="GO:0005975">
    <property type="term" value="P:carbohydrate metabolic process"/>
    <property type="evidence" value="ECO:0007669"/>
    <property type="project" value="UniProtKB-UniRule"/>
</dbReference>
<feature type="binding site" evidence="9">
    <location>
        <begin position="62"/>
        <end position="64"/>
    </location>
    <ligand>
        <name>substrate</name>
    </ligand>
</feature>
<evidence type="ECO:0000256" key="5">
    <source>
        <dbReference type="ARBA" id="ARBA00022723"/>
    </source>
</evidence>
<comment type="function">
    <text evidence="9">Catalyzes the isomerization of sedoheptulose 7-phosphate in D-glycero-D-manno-heptose 7-phosphate.</text>
</comment>
<feature type="binding site" evidence="9">
    <location>
        <position position="182"/>
    </location>
    <ligand>
        <name>substrate</name>
    </ligand>
</feature>
<feature type="binding site" evidence="9">
    <location>
        <position position="190"/>
    </location>
    <ligand>
        <name>Zn(2+)</name>
        <dbReference type="ChEBI" id="CHEBI:29105"/>
    </ligand>
</feature>
<dbReference type="EMBL" id="CP007243">
    <property type="protein sequence ID" value="AIA31280.1"/>
    <property type="molecule type" value="Genomic_DNA"/>
</dbReference>
<keyword evidence="8 9" id="KW-0119">Carbohydrate metabolism</keyword>
<evidence type="ECO:0000256" key="2">
    <source>
        <dbReference type="ARBA" id="ARBA00004496"/>
    </source>
</evidence>
<feature type="binding site" evidence="9">
    <location>
        <position position="75"/>
    </location>
    <ligand>
        <name>Zn(2+)</name>
        <dbReference type="ChEBI" id="CHEBI:29105"/>
    </ligand>
</feature>
<dbReference type="InterPro" id="IPR004515">
    <property type="entry name" value="Phosphoheptose_Isoase"/>
</dbReference>
<dbReference type="OrthoDB" id="9810929at2"/>
<evidence type="ECO:0000256" key="3">
    <source>
        <dbReference type="ARBA" id="ARBA00009894"/>
    </source>
</evidence>
<accession>A0A059XW31</accession>
<dbReference type="AlphaFoldDB" id="A0A059XW31"/>
<dbReference type="PROSITE" id="PS51464">
    <property type="entry name" value="SIS"/>
    <property type="match status" value="1"/>
</dbReference>
<dbReference type="GO" id="GO:2001061">
    <property type="term" value="P:D-glycero-D-manno-heptose 7-phosphate biosynthetic process"/>
    <property type="evidence" value="ECO:0007669"/>
    <property type="project" value="UniProtKB-UniPathway"/>
</dbReference>
<comment type="subcellular location">
    <subcellularLocation>
        <location evidence="2 9">Cytoplasm</location>
    </subcellularLocation>
</comment>
<dbReference type="GO" id="GO:0008968">
    <property type="term" value="F:D-sedoheptulose 7-phosphate isomerase activity"/>
    <property type="evidence" value="ECO:0007669"/>
    <property type="project" value="UniProtKB-UniRule"/>
</dbReference>
<evidence type="ECO:0000256" key="1">
    <source>
        <dbReference type="ARBA" id="ARBA00000348"/>
    </source>
</evidence>
<dbReference type="GO" id="GO:0008270">
    <property type="term" value="F:zinc ion binding"/>
    <property type="evidence" value="ECO:0007669"/>
    <property type="project" value="UniProtKB-UniRule"/>
</dbReference>
<feature type="binding site" evidence="9">
    <location>
        <position position="182"/>
    </location>
    <ligand>
        <name>Zn(2+)</name>
        <dbReference type="ChEBI" id="CHEBI:29105"/>
    </ligand>
</feature>
<comment type="similarity">
    <text evidence="3 9">Belongs to the SIS family. GmhA subfamily.</text>
</comment>
<organism evidence="11 12">
    <name type="scientific">Leptospirillum ferriphilum YSK</name>
    <dbReference type="NCBI Taxonomy" id="1441628"/>
    <lineage>
        <taxon>Bacteria</taxon>
        <taxon>Pseudomonadati</taxon>
        <taxon>Nitrospirota</taxon>
        <taxon>Nitrospiria</taxon>
        <taxon>Nitrospirales</taxon>
        <taxon>Nitrospiraceae</taxon>
        <taxon>Leptospirillum</taxon>
    </lineage>
</organism>
<feature type="binding site" evidence="9">
    <location>
        <position position="135"/>
    </location>
    <ligand>
        <name>substrate</name>
    </ligand>
</feature>
<comment type="catalytic activity">
    <reaction evidence="1 9">
        <text>2 D-sedoheptulose 7-phosphate = D-glycero-alpha-D-manno-heptose 7-phosphate + D-glycero-beta-D-manno-heptose 7-phosphate</text>
        <dbReference type="Rhea" id="RHEA:27489"/>
        <dbReference type="ChEBI" id="CHEBI:57483"/>
        <dbReference type="ChEBI" id="CHEBI:60203"/>
        <dbReference type="ChEBI" id="CHEBI:60204"/>
        <dbReference type="EC" id="5.3.1.28"/>
    </reaction>
</comment>
<dbReference type="UniPathway" id="UPA00041">
    <property type="reaction ID" value="UER00436"/>
</dbReference>
<evidence type="ECO:0000313" key="11">
    <source>
        <dbReference type="EMBL" id="AIA31280.1"/>
    </source>
</evidence>
<dbReference type="GO" id="GO:0005737">
    <property type="term" value="C:cytoplasm"/>
    <property type="evidence" value="ECO:0007669"/>
    <property type="project" value="UniProtKB-SubCell"/>
</dbReference>